<dbReference type="RefSeq" id="WP_257700517.1">
    <property type="nucleotide sequence ID" value="NZ_CP102451.1"/>
</dbReference>
<gene>
    <name evidence="2" type="ORF">G314FT_16720</name>
</gene>
<evidence type="ECO:0000259" key="1">
    <source>
        <dbReference type="SMART" id="SM00986"/>
    </source>
</evidence>
<dbReference type="PANTHER" id="PTHR42160">
    <property type="entry name" value="URACIL-DNA GLYCOSYLASE SUPERFAMILY PROTEIN"/>
    <property type="match status" value="1"/>
</dbReference>
<dbReference type="Gene3D" id="3.40.470.10">
    <property type="entry name" value="Uracil-DNA glycosylase-like domain"/>
    <property type="match status" value="1"/>
</dbReference>
<dbReference type="PANTHER" id="PTHR42160:SF1">
    <property type="entry name" value="URACIL-DNA GLYCOSYLASE SUPERFAMILY PROTEIN"/>
    <property type="match status" value="1"/>
</dbReference>
<evidence type="ECO:0000313" key="3">
    <source>
        <dbReference type="Proteomes" id="UP001058273"/>
    </source>
</evidence>
<dbReference type="CDD" id="cd10033">
    <property type="entry name" value="UDG_like"/>
    <property type="match status" value="1"/>
</dbReference>
<reference evidence="2" key="2">
    <citation type="submission" date="2022-08" db="EMBL/GenBank/DDBJ databases">
        <authorList>
            <person name="Poehlein A."/>
            <person name="Guzman J."/>
            <person name="Daniel R."/>
            <person name="Vilcinskas A."/>
        </authorList>
    </citation>
    <scope>NUCLEOTIDE SEQUENCE</scope>
    <source>
        <strain evidence="2">G314FT</strain>
    </source>
</reference>
<protein>
    <recommendedName>
        <fullName evidence="1">Uracil-DNA glycosylase-like domain-containing protein</fullName>
    </recommendedName>
</protein>
<dbReference type="SUPFAM" id="SSF52141">
    <property type="entry name" value="Uracil-DNA glycosylase-like"/>
    <property type="match status" value="1"/>
</dbReference>
<dbReference type="SMART" id="SM00987">
    <property type="entry name" value="UreE_C"/>
    <property type="match status" value="1"/>
</dbReference>
<organism evidence="2 3">
    <name type="scientific">Vagococcus luciliae</name>
    <dbReference type="NCBI Taxonomy" id="2920380"/>
    <lineage>
        <taxon>Bacteria</taxon>
        <taxon>Bacillati</taxon>
        <taxon>Bacillota</taxon>
        <taxon>Bacilli</taxon>
        <taxon>Lactobacillales</taxon>
        <taxon>Enterococcaceae</taxon>
        <taxon>Vagococcus</taxon>
    </lineage>
</organism>
<dbReference type="Pfam" id="PF03167">
    <property type="entry name" value="UDG"/>
    <property type="match status" value="1"/>
</dbReference>
<sequence>MTTIEEIKQHIITDPENKVFTQQGWQPIFMAYPEAKILIIGQAPGIRTQEKGQVFRDKSGDRLRQWMGISEETFYHSKKIAVLPMDFYFPGKATHGDLPPRKNFTEKWHPALIDCMPNIELTILMGTYAQKYYLKDKAKKNLTETVFAYEDYLPTYFPIVHSSPLNFRWFAKNPSFEEKIVPKLQQLVKKLLNQSSL</sequence>
<dbReference type="Proteomes" id="UP001058273">
    <property type="component" value="Chromosome"/>
</dbReference>
<accession>A0ABY5P0Q5</accession>
<name>A0ABY5P0Q5_9ENTE</name>
<dbReference type="InterPro" id="IPR047124">
    <property type="entry name" value="HI_0220.2"/>
</dbReference>
<dbReference type="EMBL" id="CP102451">
    <property type="protein sequence ID" value="UUV99511.1"/>
    <property type="molecule type" value="Genomic_DNA"/>
</dbReference>
<dbReference type="SMART" id="SM00986">
    <property type="entry name" value="UDG"/>
    <property type="match status" value="1"/>
</dbReference>
<dbReference type="InterPro" id="IPR036895">
    <property type="entry name" value="Uracil-DNA_glycosylase-like_sf"/>
</dbReference>
<evidence type="ECO:0000313" key="2">
    <source>
        <dbReference type="EMBL" id="UUV99511.1"/>
    </source>
</evidence>
<keyword evidence="3" id="KW-1185">Reference proteome</keyword>
<proteinExistence type="predicted"/>
<feature type="domain" description="Uracil-DNA glycosylase-like" evidence="1">
    <location>
        <begin position="28"/>
        <end position="185"/>
    </location>
</feature>
<reference evidence="2" key="1">
    <citation type="submission" date="2022-08" db="EMBL/GenBank/DDBJ databases">
        <title>Genome sequence of Vagococcus luciliae DSM 112651.</title>
        <authorList>
            <person name="Juan G."/>
            <person name="Anja P."/>
            <person name="Rolf D."/>
            <person name="Kampfer P."/>
            <person name="Vilcinskas A."/>
        </authorList>
    </citation>
    <scope>NUCLEOTIDE SEQUENCE</scope>
    <source>
        <strain evidence="2">G314FT</strain>
    </source>
</reference>
<dbReference type="InterPro" id="IPR005122">
    <property type="entry name" value="Uracil-DNA_glycosylase-like"/>
</dbReference>